<dbReference type="Pfam" id="PF04972">
    <property type="entry name" value="BON"/>
    <property type="match status" value="2"/>
</dbReference>
<dbReference type="AlphaFoldDB" id="A0A7Y8H0L0"/>
<dbReference type="Proteomes" id="UP000545507">
    <property type="component" value="Unassembled WGS sequence"/>
</dbReference>
<accession>A0A7Y8H0L0</accession>
<feature type="domain" description="BON" evidence="2">
    <location>
        <begin position="124"/>
        <end position="192"/>
    </location>
</feature>
<dbReference type="RefSeq" id="WP_218179569.1">
    <property type="nucleotide sequence ID" value="NZ_VYGV01000026.1"/>
</dbReference>
<dbReference type="InterPro" id="IPR051686">
    <property type="entry name" value="Lipoprotein_DolP"/>
</dbReference>
<organism evidence="3 4">
    <name type="scientific">Hydrogenophaga aromaticivorans</name>
    <dbReference type="NCBI Taxonomy" id="2610898"/>
    <lineage>
        <taxon>Bacteria</taxon>
        <taxon>Pseudomonadati</taxon>
        <taxon>Pseudomonadota</taxon>
        <taxon>Betaproteobacteria</taxon>
        <taxon>Burkholderiales</taxon>
        <taxon>Comamonadaceae</taxon>
        <taxon>Hydrogenophaga</taxon>
    </lineage>
</organism>
<evidence type="ECO:0000313" key="4">
    <source>
        <dbReference type="Proteomes" id="UP000545507"/>
    </source>
</evidence>
<reference evidence="3 4" key="1">
    <citation type="submission" date="2019-09" db="EMBL/GenBank/DDBJ databases">
        <title>Hydrogenophaga aromatica sp. nov., isolated from a para-xylene-degrading enrichment culture.</title>
        <authorList>
            <person name="Tancsics A."/>
            <person name="Banerjee S."/>
        </authorList>
    </citation>
    <scope>NUCLEOTIDE SEQUENCE [LARGE SCALE GENOMIC DNA]</scope>
    <source>
        <strain evidence="3 4">D2P1</strain>
    </source>
</reference>
<dbReference type="Gene3D" id="3.30.1340.30">
    <property type="match status" value="2"/>
</dbReference>
<evidence type="ECO:0000259" key="2">
    <source>
        <dbReference type="PROSITE" id="PS50914"/>
    </source>
</evidence>
<gene>
    <name evidence="3" type="ORF">F3K02_24080</name>
</gene>
<keyword evidence="1" id="KW-0732">Signal</keyword>
<comment type="caution">
    <text evidence="3">The sequence shown here is derived from an EMBL/GenBank/DDBJ whole genome shotgun (WGS) entry which is preliminary data.</text>
</comment>
<dbReference type="PANTHER" id="PTHR34606">
    <property type="entry name" value="BON DOMAIN-CONTAINING PROTEIN"/>
    <property type="match status" value="1"/>
</dbReference>
<dbReference type="InterPro" id="IPR014004">
    <property type="entry name" value="Transpt-assoc_nodulatn_dom_bac"/>
</dbReference>
<name>A0A7Y8H0L0_9BURK</name>
<protein>
    <submittedName>
        <fullName evidence="3">BON domain-containing protein</fullName>
    </submittedName>
</protein>
<feature type="domain" description="BON" evidence="2">
    <location>
        <begin position="46"/>
        <end position="114"/>
    </location>
</feature>
<dbReference type="PROSITE" id="PS50914">
    <property type="entry name" value="BON"/>
    <property type="match status" value="2"/>
</dbReference>
<sequence length="192" mass="19967">MTQRKPKFILASSLIGLAALTLAACNKPPVMVQEPAPSITLGTQVDDAVITSGVKSALLGDEAIKSFDLQVETRKGTVQLSGFVDNQAQIDQAIAVTRSVAGVTEVENGVTLKGTPSTVGTKIDDASVTGRVKTALLADPDIKSFDISVVTFKGEVQLTGFVNNQGQIDQASKLAGVAEGATSVKNELKVKQ</sequence>
<feature type="signal peptide" evidence="1">
    <location>
        <begin position="1"/>
        <end position="23"/>
    </location>
</feature>
<proteinExistence type="predicted"/>
<dbReference type="PANTHER" id="PTHR34606:SF16">
    <property type="entry name" value="BON DOMAIN-CONTAINING PROTEIN"/>
    <property type="match status" value="1"/>
</dbReference>
<evidence type="ECO:0000256" key="1">
    <source>
        <dbReference type="SAM" id="SignalP"/>
    </source>
</evidence>
<evidence type="ECO:0000313" key="3">
    <source>
        <dbReference type="EMBL" id="NWF48307.1"/>
    </source>
</evidence>
<dbReference type="PROSITE" id="PS51257">
    <property type="entry name" value="PROKAR_LIPOPROTEIN"/>
    <property type="match status" value="1"/>
</dbReference>
<keyword evidence="4" id="KW-1185">Reference proteome</keyword>
<dbReference type="InterPro" id="IPR007055">
    <property type="entry name" value="BON_dom"/>
</dbReference>
<feature type="chain" id="PRO_5030883577" evidence="1">
    <location>
        <begin position="24"/>
        <end position="192"/>
    </location>
</feature>
<dbReference type="SMART" id="SM00749">
    <property type="entry name" value="BON"/>
    <property type="match status" value="2"/>
</dbReference>
<dbReference type="EMBL" id="VYGV01000026">
    <property type="protein sequence ID" value="NWF48307.1"/>
    <property type="molecule type" value="Genomic_DNA"/>
</dbReference>